<dbReference type="GO" id="GO:0016787">
    <property type="term" value="F:hydrolase activity"/>
    <property type="evidence" value="ECO:0007669"/>
    <property type="project" value="UniProtKB-KW"/>
</dbReference>
<dbReference type="InterPro" id="IPR052020">
    <property type="entry name" value="Cyclic_di-GMP/3'3'-cGAMP_PDE"/>
</dbReference>
<feature type="domain" description="GGDEF" evidence="3">
    <location>
        <begin position="302"/>
        <end position="436"/>
    </location>
</feature>
<dbReference type="SUPFAM" id="SSF109604">
    <property type="entry name" value="HD-domain/PDEase-like"/>
    <property type="match status" value="1"/>
</dbReference>
<dbReference type="NCBIfam" id="TIGR00254">
    <property type="entry name" value="GGDEF"/>
    <property type="match status" value="1"/>
</dbReference>
<dbReference type="HOGENOM" id="CLU_000445_92_5_9"/>
<dbReference type="Proteomes" id="UP000001683">
    <property type="component" value="Chromosome"/>
</dbReference>
<dbReference type="Gene3D" id="3.30.450.20">
    <property type="entry name" value="PAS domain"/>
    <property type="match status" value="2"/>
</dbReference>
<dbReference type="InterPro" id="IPR037522">
    <property type="entry name" value="HD_GYP_dom"/>
</dbReference>
<evidence type="ECO:0000259" key="2">
    <source>
        <dbReference type="PROSITE" id="PS50113"/>
    </source>
</evidence>
<feature type="domain" description="PAS" evidence="1">
    <location>
        <begin position="142"/>
        <end position="212"/>
    </location>
</feature>
<dbReference type="InterPro" id="IPR003607">
    <property type="entry name" value="HD/PDEase_dom"/>
</dbReference>
<dbReference type="PROSITE" id="PS51832">
    <property type="entry name" value="HD_GYP"/>
    <property type="match status" value="1"/>
</dbReference>
<dbReference type="SUPFAM" id="SSF55785">
    <property type="entry name" value="PYP-like sensor domain (PAS domain)"/>
    <property type="match status" value="2"/>
</dbReference>
<evidence type="ECO:0000313" key="6">
    <source>
        <dbReference type="Proteomes" id="UP000001683"/>
    </source>
</evidence>
<accession>B2A174</accession>
<dbReference type="STRING" id="457570.Nther_2450"/>
<dbReference type="InParanoid" id="B2A174"/>
<dbReference type="OrthoDB" id="9804747at2"/>
<dbReference type="Gene3D" id="3.30.70.270">
    <property type="match status" value="1"/>
</dbReference>
<evidence type="ECO:0000259" key="4">
    <source>
        <dbReference type="PROSITE" id="PS51832"/>
    </source>
</evidence>
<dbReference type="EMBL" id="CP001034">
    <property type="protein sequence ID" value="ACB86015.1"/>
    <property type="molecule type" value="Genomic_DNA"/>
</dbReference>
<dbReference type="Pfam" id="PF13487">
    <property type="entry name" value="HD_5"/>
    <property type="match status" value="1"/>
</dbReference>
<dbReference type="PANTHER" id="PTHR45228">
    <property type="entry name" value="CYCLIC DI-GMP PHOSPHODIESTERASE TM_0186-RELATED"/>
    <property type="match status" value="1"/>
</dbReference>
<dbReference type="PANTHER" id="PTHR45228:SF1">
    <property type="entry name" value="CYCLIC DI-GMP PHOSPHODIESTERASE TM_0186"/>
    <property type="match status" value="1"/>
</dbReference>
<dbReference type="InterPro" id="IPR000160">
    <property type="entry name" value="GGDEF_dom"/>
</dbReference>
<proteinExistence type="predicted"/>
<keyword evidence="6" id="KW-1185">Reference proteome</keyword>
<dbReference type="SUPFAM" id="SSF55073">
    <property type="entry name" value="Nucleotide cyclase"/>
    <property type="match status" value="1"/>
</dbReference>
<dbReference type="RefSeq" id="WP_012448860.1">
    <property type="nucleotide sequence ID" value="NC_010718.1"/>
</dbReference>
<dbReference type="InterPro" id="IPR029787">
    <property type="entry name" value="Nucleotide_cyclase"/>
</dbReference>
<dbReference type="Pfam" id="PF00990">
    <property type="entry name" value="GGDEF"/>
    <property type="match status" value="1"/>
</dbReference>
<dbReference type="InterPro" id="IPR013655">
    <property type="entry name" value="PAS_fold_3"/>
</dbReference>
<dbReference type="eggNOG" id="COG3437">
    <property type="taxonomic scope" value="Bacteria"/>
</dbReference>
<dbReference type="PROSITE" id="PS50113">
    <property type="entry name" value="PAC"/>
    <property type="match status" value="2"/>
</dbReference>
<protein>
    <submittedName>
        <fullName evidence="5">Diguanylate cyclase and metal dependent phosphohydrolase</fullName>
    </submittedName>
</protein>
<evidence type="ECO:0000313" key="5">
    <source>
        <dbReference type="EMBL" id="ACB86015.1"/>
    </source>
</evidence>
<dbReference type="AlphaFoldDB" id="B2A174"/>
<gene>
    <name evidence="5" type="ordered locus">Nther_2450</name>
</gene>
<dbReference type="SMART" id="SM00086">
    <property type="entry name" value="PAC"/>
    <property type="match status" value="2"/>
</dbReference>
<dbReference type="SMART" id="SM00471">
    <property type="entry name" value="HDc"/>
    <property type="match status" value="1"/>
</dbReference>
<dbReference type="eggNOG" id="COG2199">
    <property type="taxonomic scope" value="Bacteria"/>
</dbReference>
<dbReference type="SMART" id="SM00091">
    <property type="entry name" value="PAS"/>
    <property type="match status" value="2"/>
</dbReference>
<keyword evidence="5" id="KW-0378">Hydrolase</keyword>
<dbReference type="InterPro" id="IPR035965">
    <property type="entry name" value="PAS-like_dom_sf"/>
</dbReference>
<dbReference type="NCBIfam" id="TIGR00229">
    <property type="entry name" value="sensory_box"/>
    <property type="match status" value="2"/>
</dbReference>
<dbReference type="InterPro" id="IPR043128">
    <property type="entry name" value="Rev_trsase/Diguanyl_cyclase"/>
</dbReference>
<feature type="domain" description="PAC" evidence="2">
    <location>
        <begin position="89"/>
        <end position="141"/>
    </location>
</feature>
<dbReference type="CDD" id="cd01949">
    <property type="entry name" value="GGDEF"/>
    <property type="match status" value="1"/>
</dbReference>
<dbReference type="InterPro" id="IPR000700">
    <property type="entry name" value="PAS-assoc_C"/>
</dbReference>
<dbReference type="SMART" id="SM00267">
    <property type="entry name" value="GGDEF"/>
    <property type="match status" value="1"/>
</dbReference>
<evidence type="ECO:0000259" key="3">
    <source>
        <dbReference type="PROSITE" id="PS50887"/>
    </source>
</evidence>
<dbReference type="InterPro" id="IPR000014">
    <property type="entry name" value="PAS"/>
</dbReference>
<dbReference type="Pfam" id="PF08447">
    <property type="entry name" value="PAS_3"/>
    <property type="match status" value="1"/>
</dbReference>
<feature type="domain" description="PAC" evidence="2">
    <location>
        <begin position="215"/>
        <end position="267"/>
    </location>
</feature>
<reference evidence="5 6" key="1">
    <citation type="submission" date="2008-04" db="EMBL/GenBank/DDBJ databases">
        <title>Complete sequence of chromosome of Natranaerobius thermophilus JW/NM-WN-LF.</title>
        <authorList>
            <consortium name="US DOE Joint Genome Institute"/>
            <person name="Copeland A."/>
            <person name="Lucas S."/>
            <person name="Lapidus A."/>
            <person name="Glavina del Rio T."/>
            <person name="Dalin E."/>
            <person name="Tice H."/>
            <person name="Bruce D."/>
            <person name="Goodwin L."/>
            <person name="Pitluck S."/>
            <person name="Chertkov O."/>
            <person name="Brettin T."/>
            <person name="Detter J.C."/>
            <person name="Han C."/>
            <person name="Kuske C.R."/>
            <person name="Schmutz J."/>
            <person name="Larimer F."/>
            <person name="Land M."/>
            <person name="Hauser L."/>
            <person name="Kyrpides N."/>
            <person name="Lykidis A."/>
            <person name="Mesbah N.M."/>
            <person name="Wiegel J."/>
        </authorList>
    </citation>
    <scope>NUCLEOTIDE SEQUENCE [LARGE SCALE GENOMIC DNA]</scope>
    <source>
        <strain evidence="6">ATCC BAA-1301 / DSM 18059 / JW/NM-WN-LF</strain>
    </source>
</reference>
<evidence type="ECO:0000259" key="1">
    <source>
        <dbReference type="PROSITE" id="PS50112"/>
    </source>
</evidence>
<dbReference type="PROSITE" id="PS50112">
    <property type="entry name" value="PAS"/>
    <property type="match status" value="2"/>
</dbReference>
<dbReference type="CDD" id="cd00130">
    <property type="entry name" value="PAS"/>
    <property type="match status" value="2"/>
</dbReference>
<dbReference type="KEGG" id="nth:Nther_2450"/>
<feature type="domain" description="HD-GYP" evidence="4">
    <location>
        <begin position="427"/>
        <end position="617"/>
    </location>
</feature>
<name>B2A174_NATTJ</name>
<dbReference type="InterPro" id="IPR001610">
    <property type="entry name" value="PAC"/>
</dbReference>
<dbReference type="CDD" id="cd00077">
    <property type="entry name" value="HDc"/>
    <property type="match status" value="1"/>
</dbReference>
<dbReference type="Pfam" id="PF13426">
    <property type="entry name" value="PAS_9"/>
    <property type="match status" value="1"/>
</dbReference>
<dbReference type="Gene3D" id="1.10.3210.10">
    <property type="entry name" value="Hypothetical protein af1432"/>
    <property type="match status" value="1"/>
</dbReference>
<reference evidence="5 6" key="2">
    <citation type="journal article" date="2011" name="J. Bacteriol.">
        <title>Complete genome sequence of the anaerobic, halophilic alkalithermophile Natranaerobius thermophilus JW/NM-WN-LF.</title>
        <authorList>
            <person name="Zhao B."/>
            <person name="Mesbah N.M."/>
            <person name="Dalin E."/>
            <person name="Goodwin L."/>
            <person name="Nolan M."/>
            <person name="Pitluck S."/>
            <person name="Chertkov O."/>
            <person name="Brettin T.S."/>
            <person name="Han J."/>
            <person name="Larimer F.W."/>
            <person name="Land M.L."/>
            <person name="Hauser L."/>
            <person name="Kyrpides N."/>
            <person name="Wiegel J."/>
        </authorList>
    </citation>
    <scope>NUCLEOTIDE SEQUENCE [LARGE SCALE GENOMIC DNA]</scope>
    <source>
        <strain evidence="6">ATCC BAA-1301 / DSM 18059 / JW/NM-WN-LF</strain>
    </source>
</reference>
<dbReference type="PROSITE" id="PS50887">
    <property type="entry name" value="GGDEF"/>
    <property type="match status" value="1"/>
</dbReference>
<organism evidence="5 6">
    <name type="scientific">Natranaerobius thermophilus (strain ATCC BAA-1301 / DSM 18059 / JW/NM-WN-LF)</name>
    <dbReference type="NCBI Taxonomy" id="457570"/>
    <lineage>
        <taxon>Bacteria</taxon>
        <taxon>Bacillati</taxon>
        <taxon>Bacillota</taxon>
        <taxon>Clostridia</taxon>
        <taxon>Natranaerobiales</taxon>
        <taxon>Natranaerobiaceae</taxon>
        <taxon>Natranaerobius</taxon>
    </lineage>
</organism>
<feature type="domain" description="PAS" evidence="1">
    <location>
        <begin position="18"/>
        <end position="59"/>
    </location>
</feature>
<sequence>MNDLKSDVNRITDHINKELKVKEQAINSSINAIAFTDLEGYITYVNQSFLDLWGYEEEQEILGRSALEFWKNIDKTQKILDELFEKGTWVGELIARKKDGELFDVHLSASLVEDEQGKPLKLVGSFIDISKQKRAEDKLLREKARYQALIEEQLELVCRWLPDTTLTFVNKSYCNFFGQTKHDLLGKKWIEFVPEQERDKVWQKYQNLTNNPRVLSYEHQVTGADGKAYWQHWIDCPIFNDMGELVEFQSVARDVTVRRNKDEKIQYLSFHDSLTGLYNRAYLEGELTRLDGETRKGSSSYFPISVIMADLNGLKMINDSYGHHVGDEMLLKVAQILHESCDESSRKKAEIARWGGDEFVILLPDITDEEARDICKVINYKCKGTYVKNIPLSLAVGTATKESIQEDMMEVLTRAENDMYKLKLAESRSARSDVVNALLKALEAKSFETESHARRMLMMAREIGKQIGLSHSELNRLNLLITLHDIGKINIPEEVLTKNGTLNEDEWTIMKKHPEIGYRIAIATEEFAHVAEEILSHHEHWDGSGYPRGLSGEEIPLLARIAAIADAYEVMSNGRPYKEPMGEKEIVAEFKRCAGTQFDPKLVEIFLELLRGGNINE</sequence>